<feature type="compositionally biased region" description="Basic residues" evidence="1">
    <location>
        <begin position="83"/>
        <end position="94"/>
    </location>
</feature>
<reference evidence="3 4" key="1">
    <citation type="submission" date="2020-04" db="EMBL/GenBank/DDBJ databases">
        <title>Perkinsus chesapeaki whole genome sequence.</title>
        <authorList>
            <person name="Bogema D.R."/>
        </authorList>
    </citation>
    <scope>NUCLEOTIDE SEQUENCE [LARGE SCALE GENOMIC DNA]</scope>
    <source>
        <strain evidence="3">ATCC PRA-425</strain>
    </source>
</reference>
<feature type="compositionally biased region" description="Acidic residues" evidence="1">
    <location>
        <begin position="98"/>
        <end position="113"/>
    </location>
</feature>
<accession>A0A7J6L7T1</accession>
<sequence>KEFDRKYVTIEVALLADKQSVQSWEKSKLPLLRQEEAKVAAAADEAQQRDTKKKRSRGPRAPNPLSCKKRKIQHIEEEEQTTKRKRTRSRRQRGDRHEDEEGGAVDDETNSTH</sequence>
<comment type="caution">
    <text evidence="3">The sequence shown here is derived from an EMBL/GenBank/DDBJ whole genome shotgun (WGS) entry which is preliminary data.</text>
</comment>
<feature type="domain" description="UTP23 sensor motif region" evidence="2">
    <location>
        <begin position="53"/>
        <end position="71"/>
    </location>
</feature>
<feature type="region of interest" description="Disordered" evidence="1">
    <location>
        <begin position="40"/>
        <end position="113"/>
    </location>
</feature>
<feature type="non-terminal residue" evidence="3">
    <location>
        <position position="113"/>
    </location>
</feature>
<dbReference type="AlphaFoldDB" id="A0A7J6L7T1"/>
<name>A0A7J6L7T1_PERCH</name>
<keyword evidence="4" id="KW-1185">Reference proteome</keyword>
<dbReference type="Proteomes" id="UP000591131">
    <property type="component" value="Unassembled WGS sequence"/>
</dbReference>
<dbReference type="Pfam" id="PF24779">
    <property type="entry name" value="UTP23_sensor"/>
    <property type="match status" value="1"/>
</dbReference>
<protein>
    <recommendedName>
        <fullName evidence="2">UTP23 sensor motif region domain-containing protein</fullName>
    </recommendedName>
</protein>
<evidence type="ECO:0000313" key="3">
    <source>
        <dbReference type="EMBL" id="KAF4655264.1"/>
    </source>
</evidence>
<organism evidence="3 4">
    <name type="scientific">Perkinsus chesapeaki</name>
    <name type="common">Clam parasite</name>
    <name type="synonym">Perkinsus andrewsi</name>
    <dbReference type="NCBI Taxonomy" id="330153"/>
    <lineage>
        <taxon>Eukaryota</taxon>
        <taxon>Sar</taxon>
        <taxon>Alveolata</taxon>
        <taxon>Perkinsozoa</taxon>
        <taxon>Perkinsea</taxon>
        <taxon>Perkinsida</taxon>
        <taxon>Perkinsidae</taxon>
        <taxon>Perkinsus</taxon>
    </lineage>
</organism>
<gene>
    <name evidence="3" type="ORF">FOL47_009505</name>
</gene>
<evidence type="ECO:0000259" key="2">
    <source>
        <dbReference type="Pfam" id="PF24779"/>
    </source>
</evidence>
<evidence type="ECO:0000313" key="4">
    <source>
        <dbReference type="Proteomes" id="UP000591131"/>
    </source>
</evidence>
<proteinExistence type="predicted"/>
<dbReference type="EMBL" id="JAAPAO010000668">
    <property type="protein sequence ID" value="KAF4655264.1"/>
    <property type="molecule type" value="Genomic_DNA"/>
</dbReference>
<evidence type="ECO:0000256" key="1">
    <source>
        <dbReference type="SAM" id="MobiDB-lite"/>
    </source>
</evidence>
<dbReference type="InterPro" id="IPR057776">
    <property type="entry name" value="UTP23_sensor"/>
</dbReference>